<organism evidence="1 2">
    <name type="scientific">Amphibiibacter pelophylacis</name>
    <dbReference type="NCBI Taxonomy" id="1799477"/>
    <lineage>
        <taxon>Bacteria</taxon>
        <taxon>Pseudomonadati</taxon>
        <taxon>Pseudomonadota</taxon>
        <taxon>Betaproteobacteria</taxon>
        <taxon>Burkholderiales</taxon>
        <taxon>Sphaerotilaceae</taxon>
        <taxon>Amphibiibacter</taxon>
    </lineage>
</organism>
<protein>
    <submittedName>
        <fullName evidence="1">Uncharacterized protein</fullName>
    </submittedName>
</protein>
<keyword evidence="2" id="KW-1185">Reference proteome</keyword>
<dbReference type="Proteomes" id="UP001364695">
    <property type="component" value="Unassembled WGS sequence"/>
</dbReference>
<dbReference type="EMBL" id="JAWDIE010000002">
    <property type="protein sequence ID" value="MEJ7137115.1"/>
    <property type="molecule type" value="Genomic_DNA"/>
</dbReference>
<gene>
    <name evidence="1" type="ORF">RV045_01555</name>
</gene>
<proteinExistence type="predicted"/>
<accession>A0ACC6NYV8</accession>
<reference evidence="1" key="1">
    <citation type="submission" date="2023-10" db="EMBL/GenBank/DDBJ databases">
        <title>Amphibacter perezi, gen. nov., sp. nov. a novel taxa of the family Comamonadaceae, class Betaproteobacteria isolated from the skin microbiota of Pelophylax perezi from different populations.</title>
        <authorList>
            <person name="Costa S."/>
            <person name="Proenca D.N."/>
            <person name="Lopes I."/>
            <person name="Morais P.V."/>
        </authorList>
    </citation>
    <scope>NUCLEOTIDE SEQUENCE</scope>
    <source>
        <strain evidence="1">SL12-8</strain>
    </source>
</reference>
<name>A0ACC6NYV8_9BURK</name>
<evidence type="ECO:0000313" key="1">
    <source>
        <dbReference type="EMBL" id="MEJ7137115.1"/>
    </source>
</evidence>
<evidence type="ECO:0000313" key="2">
    <source>
        <dbReference type="Proteomes" id="UP001364695"/>
    </source>
</evidence>
<comment type="caution">
    <text evidence="1">The sequence shown here is derived from an EMBL/GenBank/DDBJ whole genome shotgun (WGS) entry which is preliminary data.</text>
</comment>
<sequence length="248" mass="26785">MVTPQVQALDFQPALQALTLLLEESYALLRPSRPRVNIEISPGHTAGGFSVRIIEIAPPPGLLARWLGGPTDYGRTSLSAVLTSLGLIRSRGLIHLMRWLRGREPISITPQPDGSVVFELLEDGWPARQTILPGTAALYASERVRSLLLAVLNPLTWEGVTAWLIGRGGGMQTWLLRDEALPILGLPVPEVEETAGALREQRPPEAPASRPESAATESASDAQGAPLVQSLQGQDREETVARETDCKS</sequence>